<gene>
    <name evidence="3" type="ORF">Ctob_001777</name>
</gene>
<name>A0A0M0J4R5_9EUKA</name>
<feature type="region of interest" description="Disordered" evidence="1">
    <location>
        <begin position="873"/>
        <end position="912"/>
    </location>
</feature>
<organism evidence="3 4">
    <name type="scientific">Chrysochromulina tobinii</name>
    <dbReference type="NCBI Taxonomy" id="1460289"/>
    <lineage>
        <taxon>Eukaryota</taxon>
        <taxon>Haptista</taxon>
        <taxon>Haptophyta</taxon>
        <taxon>Prymnesiophyceae</taxon>
        <taxon>Prymnesiales</taxon>
        <taxon>Chrysochromulinaceae</taxon>
        <taxon>Chrysochromulina</taxon>
    </lineage>
</organism>
<dbReference type="EMBL" id="JWZX01003347">
    <property type="protein sequence ID" value="KOO21629.1"/>
    <property type="molecule type" value="Genomic_DNA"/>
</dbReference>
<dbReference type="PANTHER" id="PTHR10742:SF410">
    <property type="entry name" value="LYSINE-SPECIFIC HISTONE DEMETHYLASE 2"/>
    <property type="match status" value="1"/>
</dbReference>
<comment type="caution">
    <text evidence="3">The sequence shown here is derived from an EMBL/GenBank/DDBJ whole genome shotgun (WGS) entry which is preliminary data.</text>
</comment>
<dbReference type="Proteomes" id="UP000037460">
    <property type="component" value="Unassembled WGS sequence"/>
</dbReference>
<evidence type="ECO:0000256" key="1">
    <source>
        <dbReference type="SAM" id="MobiDB-lite"/>
    </source>
</evidence>
<dbReference type="InterPro" id="IPR002937">
    <property type="entry name" value="Amino_oxidase"/>
</dbReference>
<dbReference type="InterPro" id="IPR050281">
    <property type="entry name" value="Flavin_monoamine_oxidase"/>
</dbReference>
<dbReference type="Pfam" id="PF01593">
    <property type="entry name" value="Amino_oxidase"/>
    <property type="match status" value="1"/>
</dbReference>
<dbReference type="Gene3D" id="3.90.660.10">
    <property type="match status" value="1"/>
</dbReference>
<dbReference type="InterPro" id="IPR036188">
    <property type="entry name" value="FAD/NAD-bd_sf"/>
</dbReference>
<keyword evidence="4" id="KW-1185">Reference proteome</keyword>
<dbReference type="GO" id="GO:0016491">
    <property type="term" value="F:oxidoreductase activity"/>
    <property type="evidence" value="ECO:0007669"/>
    <property type="project" value="InterPro"/>
</dbReference>
<evidence type="ECO:0000313" key="3">
    <source>
        <dbReference type="EMBL" id="KOO21629.1"/>
    </source>
</evidence>
<dbReference type="PANTHER" id="PTHR10742">
    <property type="entry name" value="FLAVIN MONOAMINE OXIDASE"/>
    <property type="match status" value="1"/>
</dbReference>
<dbReference type="AlphaFoldDB" id="A0A0M0J4R5"/>
<sequence>ATTVKVVVVGAGTSGLAAARTLIDTWDTAANGGHLELTVLEAGTRIGGRTWTLNAAEAGTAWDTAGALGAPTDMGASWIHGSNESHPITKIATALGLAEGAGLVRTRNNLAELRLCTENQNSACSEPSDDQYNPYKSLLSQAQENSATTDISLWQALAGLSNSGQTRDSELFQYHLAVSTEFNTAGPVTNLSAWNYNDDSKFNGAELVWAQGYKQMYEALQSGAVRVNDGSSTLQVTAVLSASRQPISVTYNKRVTSVTYNSTGVVLTTADSSTYNADYVIITIPLGVLKSTDASSRVTFSPALPTATANGISQLGFGNVVKIALLFPTNWWPSGTHYYGLAQGTNRGLFTYFLNVHELSTKPVLMTFALGAAADTAEGMSDAEVWAQIRANLVKIFPTSVTVPTDAPQIVRSAWRANPLAKGAYTYVAVGASTNPSLPPPSLLPLAVPFSDLPLSCPESSIMAGTSKNTITDAFGRNVGGRLFFAGEHTSALFRGTVHGAFQTGQVAARAVKACSAGSCPASFPPSSPSTVAPAGGNPTTTITLNLFEDGASTANFAFSNVTFSAGTYTVTVPAGYFHDGLGNNVAGFSSTFTVSGRRALQEDFSGALTLTGFTPPAVTPDETWGAGYESANKSIDHAAPAFTTASTIKATFSRAIRIPDDSDKVISIDELCDEGWGSCWESYSDTEPYCALPLIATDEDGEKITNPDIDVDGAQLLISPNENCPLYAGGQFRLKIPADAIYDMAETAMTTESEYYYFNTIPDTTPPTLQECPEADAKWGATDVDETQPLEYIEAVPGKNISFTGKYNGTTVDTFTVAMNDPKQVIVYEDESRVEVRLLSDPTDEDSEPRKWKPNTVYTIAIDDGAIIDGAGNQARFNVDPPSAPSAGRRKLEDSDAPDAASVTSPSFRTVNGRRRKLAARTTSAQPPSRALGYTTGCSEGPTLVRLTPALTANSVVVTATFKSSSRLTPKADMKIIVLNNATRGLANMFAPTASFVTYPALNATPAPSNEYSVVFTLPPLAGPA</sequence>
<feature type="non-terminal residue" evidence="3">
    <location>
        <position position="1026"/>
    </location>
</feature>
<protein>
    <submittedName>
        <fullName evidence="3">Amine oxidase</fullName>
    </submittedName>
</protein>
<feature type="domain" description="Amine oxidase" evidence="2">
    <location>
        <begin position="14"/>
        <end position="512"/>
    </location>
</feature>
<dbReference type="Gene3D" id="3.50.50.60">
    <property type="entry name" value="FAD/NAD(P)-binding domain"/>
    <property type="match status" value="1"/>
</dbReference>
<accession>A0A0M0J4R5</accession>
<evidence type="ECO:0000259" key="2">
    <source>
        <dbReference type="Pfam" id="PF01593"/>
    </source>
</evidence>
<evidence type="ECO:0000313" key="4">
    <source>
        <dbReference type="Proteomes" id="UP000037460"/>
    </source>
</evidence>
<feature type="non-terminal residue" evidence="3">
    <location>
        <position position="1"/>
    </location>
</feature>
<proteinExistence type="predicted"/>
<dbReference type="OrthoDB" id="47106at2759"/>
<dbReference type="SUPFAM" id="SSF51905">
    <property type="entry name" value="FAD/NAD(P)-binding domain"/>
    <property type="match status" value="1"/>
</dbReference>
<reference evidence="4" key="1">
    <citation type="journal article" date="2015" name="PLoS Genet.">
        <title>Genome Sequence and Transcriptome Analyses of Chrysochromulina tobin: Metabolic Tools for Enhanced Algal Fitness in the Prominent Order Prymnesiales (Haptophyceae).</title>
        <authorList>
            <person name="Hovde B.T."/>
            <person name="Deodato C.R."/>
            <person name="Hunsperger H.M."/>
            <person name="Ryken S.A."/>
            <person name="Yost W."/>
            <person name="Jha R.K."/>
            <person name="Patterson J."/>
            <person name="Monnat R.J. Jr."/>
            <person name="Barlow S.B."/>
            <person name="Starkenburg S.R."/>
            <person name="Cattolico R.A."/>
        </authorList>
    </citation>
    <scope>NUCLEOTIDE SEQUENCE</scope>
    <source>
        <strain evidence="4">CCMP291</strain>
    </source>
</reference>
<dbReference type="SUPFAM" id="SSF54373">
    <property type="entry name" value="FAD-linked reductases, C-terminal domain"/>
    <property type="match status" value="1"/>
</dbReference>